<evidence type="ECO:0000256" key="2">
    <source>
        <dbReference type="ARBA" id="ARBA00010701"/>
    </source>
</evidence>
<dbReference type="PANTHER" id="PTHR11610:SF173">
    <property type="entry name" value="LIPASE DOMAIN-CONTAINING PROTEIN-RELATED"/>
    <property type="match status" value="1"/>
</dbReference>
<evidence type="ECO:0000259" key="6">
    <source>
        <dbReference type="Pfam" id="PF00151"/>
    </source>
</evidence>
<feature type="domain" description="Lipase" evidence="6">
    <location>
        <begin position="49"/>
        <end position="341"/>
    </location>
</feature>
<dbReference type="Pfam" id="PF00151">
    <property type="entry name" value="Lipase"/>
    <property type="match status" value="1"/>
</dbReference>
<evidence type="ECO:0000256" key="1">
    <source>
        <dbReference type="ARBA" id="ARBA00004613"/>
    </source>
</evidence>
<protein>
    <recommendedName>
        <fullName evidence="6">Lipase domain-containing protein</fullName>
    </recommendedName>
</protein>
<dbReference type="GO" id="GO:0017171">
    <property type="term" value="F:serine hydrolase activity"/>
    <property type="evidence" value="ECO:0007669"/>
    <property type="project" value="TreeGrafter"/>
</dbReference>
<evidence type="ECO:0000256" key="4">
    <source>
        <dbReference type="RuleBase" id="RU004262"/>
    </source>
</evidence>
<sequence length="344" mass="37256">MVHLLHITLLISVVFCQDPITSIIDDLNNIISGIPPYIGDCSTTVVLRSNLRFTLYNQNNLQNGIVLDDTNLQEVNLALRLIFIIHGWLQSDSQSWITEMKRVYLSNTSANIILVDWSLYGQINYGAAVCAVPLVGVIVGDLIYNITSGNSTWLNNTQINGHSLGAHIAGIAGQEVQNKTNGLKIGRINSLDAAGPGFINITKNSRLDSQDAWFVQALHTNDGQFGYGPPYGTVDFQVNRVPLLGCGAFQGGCPFNPGVAINANNSILQQLLPTLFCNHGRATLYFIESISSSNFISTSCSSCKKFGLKQCESSPTIIMGENCPSTVSGEYYLSTNAKAPFAKG</sequence>
<dbReference type="InterPro" id="IPR000734">
    <property type="entry name" value="TAG_lipase"/>
</dbReference>
<evidence type="ECO:0000256" key="3">
    <source>
        <dbReference type="ARBA" id="ARBA00022525"/>
    </source>
</evidence>
<dbReference type="Gene3D" id="3.40.50.1820">
    <property type="entry name" value="alpha/beta hydrolase"/>
    <property type="match status" value="1"/>
</dbReference>
<dbReference type="AlphaFoldDB" id="A0A8K0GCK9"/>
<organism evidence="7 8">
    <name type="scientific">Ignelater luminosus</name>
    <name type="common">Cucubano</name>
    <name type="synonym">Pyrophorus luminosus</name>
    <dbReference type="NCBI Taxonomy" id="2038154"/>
    <lineage>
        <taxon>Eukaryota</taxon>
        <taxon>Metazoa</taxon>
        <taxon>Ecdysozoa</taxon>
        <taxon>Arthropoda</taxon>
        <taxon>Hexapoda</taxon>
        <taxon>Insecta</taxon>
        <taxon>Pterygota</taxon>
        <taxon>Neoptera</taxon>
        <taxon>Endopterygota</taxon>
        <taxon>Coleoptera</taxon>
        <taxon>Polyphaga</taxon>
        <taxon>Elateriformia</taxon>
        <taxon>Elateroidea</taxon>
        <taxon>Elateridae</taxon>
        <taxon>Agrypninae</taxon>
        <taxon>Pyrophorini</taxon>
        <taxon>Ignelater</taxon>
    </lineage>
</organism>
<comment type="similarity">
    <text evidence="2 4">Belongs to the AB hydrolase superfamily. Lipase family.</text>
</comment>
<keyword evidence="3" id="KW-0964">Secreted</keyword>
<comment type="caution">
    <text evidence="7">The sequence shown here is derived from an EMBL/GenBank/DDBJ whole genome shotgun (WGS) entry which is preliminary data.</text>
</comment>
<dbReference type="GO" id="GO:0016042">
    <property type="term" value="P:lipid catabolic process"/>
    <property type="evidence" value="ECO:0007669"/>
    <property type="project" value="TreeGrafter"/>
</dbReference>
<dbReference type="PRINTS" id="PR00821">
    <property type="entry name" value="TAGLIPASE"/>
</dbReference>
<dbReference type="InterPro" id="IPR013818">
    <property type="entry name" value="Lipase"/>
</dbReference>
<name>A0A8K0GCK9_IGNLU</name>
<evidence type="ECO:0000313" key="8">
    <source>
        <dbReference type="Proteomes" id="UP000801492"/>
    </source>
</evidence>
<dbReference type="PANTHER" id="PTHR11610">
    <property type="entry name" value="LIPASE"/>
    <property type="match status" value="1"/>
</dbReference>
<dbReference type="SUPFAM" id="SSF53474">
    <property type="entry name" value="alpha/beta-Hydrolases"/>
    <property type="match status" value="1"/>
</dbReference>
<reference evidence="7" key="1">
    <citation type="submission" date="2019-08" db="EMBL/GenBank/DDBJ databases">
        <title>The genome of the North American firefly Photinus pyralis.</title>
        <authorList>
            <consortium name="Photinus pyralis genome working group"/>
            <person name="Fallon T.R."/>
            <person name="Sander Lower S.E."/>
            <person name="Weng J.-K."/>
        </authorList>
    </citation>
    <scope>NUCLEOTIDE SEQUENCE</scope>
    <source>
        <strain evidence="7">TRF0915ILg1</strain>
        <tissue evidence="7">Whole body</tissue>
    </source>
</reference>
<accession>A0A8K0GCK9</accession>
<feature type="chain" id="PRO_5035423185" description="Lipase domain-containing protein" evidence="5">
    <location>
        <begin position="17"/>
        <end position="344"/>
    </location>
</feature>
<dbReference type="OrthoDB" id="6755582at2759"/>
<gene>
    <name evidence="7" type="ORF">ILUMI_12140</name>
</gene>
<feature type="signal peptide" evidence="5">
    <location>
        <begin position="1"/>
        <end position="16"/>
    </location>
</feature>
<dbReference type="GO" id="GO:0016298">
    <property type="term" value="F:lipase activity"/>
    <property type="evidence" value="ECO:0007669"/>
    <property type="project" value="InterPro"/>
</dbReference>
<comment type="subcellular location">
    <subcellularLocation>
        <location evidence="1">Secreted</location>
    </subcellularLocation>
</comment>
<dbReference type="InterPro" id="IPR029058">
    <property type="entry name" value="AB_hydrolase_fold"/>
</dbReference>
<evidence type="ECO:0000313" key="7">
    <source>
        <dbReference type="EMBL" id="KAF2894031.1"/>
    </source>
</evidence>
<dbReference type="GO" id="GO:0005615">
    <property type="term" value="C:extracellular space"/>
    <property type="evidence" value="ECO:0007669"/>
    <property type="project" value="TreeGrafter"/>
</dbReference>
<keyword evidence="5" id="KW-0732">Signal</keyword>
<dbReference type="Proteomes" id="UP000801492">
    <property type="component" value="Unassembled WGS sequence"/>
</dbReference>
<keyword evidence="8" id="KW-1185">Reference proteome</keyword>
<proteinExistence type="inferred from homology"/>
<dbReference type="EMBL" id="VTPC01007419">
    <property type="protein sequence ID" value="KAF2894031.1"/>
    <property type="molecule type" value="Genomic_DNA"/>
</dbReference>
<evidence type="ECO:0000256" key="5">
    <source>
        <dbReference type="SAM" id="SignalP"/>
    </source>
</evidence>